<dbReference type="Proteomes" id="UP000887579">
    <property type="component" value="Unplaced"/>
</dbReference>
<sequence>PGRSYFFEIRILHPRDFRLIAAGDIWFRADKLEWKKFRQQVIVHKIPSQIIIRHTLVNPPIDFVTFDTSDAQAYDIQVSLIHDSNGQECIARGFIKLVAAKRLAINKTKFKRVQNVPLTVSVSAVHCIIEWPEPFEAMKGIPRLRFWSNGICSEISPRPSMKTFEIRTIPGRSYFFEIRILHPRDFRLIAAGDIWFRAVHSQQELAKLYSLAEDYCSSTTTTRFSYFYRTKPKSYFNTCMEKDDAIMKIYTKDESGHSASPLNSKLDGLFFYAKLNYNGTFPEMSPFGDTRWFIRAENLFDPEKHRLYFADFYYSKNNSFLEHRFLNGAINYFTSMKLWVEFYFTEDLPLLLGNFKDVIPVFQGTSTIGGVPNNKHCNLCNLYPDLE</sequence>
<protein>
    <submittedName>
        <fullName evidence="2">Phytanoyl-CoA hydroxylase-interacting protein-like C-terminal domain-containing protein</fullName>
    </submittedName>
</protein>
<organism evidence="1 2">
    <name type="scientific">Panagrolaimus sp. ES5</name>
    <dbReference type="NCBI Taxonomy" id="591445"/>
    <lineage>
        <taxon>Eukaryota</taxon>
        <taxon>Metazoa</taxon>
        <taxon>Ecdysozoa</taxon>
        <taxon>Nematoda</taxon>
        <taxon>Chromadorea</taxon>
        <taxon>Rhabditida</taxon>
        <taxon>Tylenchina</taxon>
        <taxon>Panagrolaimomorpha</taxon>
        <taxon>Panagrolaimoidea</taxon>
        <taxon>Panagrolaimidae</taxon>
        <taxon>Panagrolaimus</taxon>
    </lineage>
</organism>
<reference evidence="2" key="1">
    <citation type="submission" date="2022-11" db="UniProtKB">
        <authorList>
            <consortium name="WormBaseParasite"/>
        </authorList>
    </citation>
    <scope>IDENTIFICATION</scope>
</reference>
<proteinExistence type="predicted"/>
<name>A0AC34G7W2_9BILA</name>
<evidence type="ECO:0000313" key="1">
    <source>
        <dbReference type="Proteomes" id="UP000887579"/>
    </source>
</evidence>
<dbReference type="WBParaSite" id="ES5_v2.g25804.t1">
    <property type="protein sequence ID" value="ES5_v2.g25804.t1"/>
    <property type="gene ID" value="ES5_v2.g25804"/>
</dbReference>
<accession>A0AC34G7W2</accession>
<evidence type="ECO:0000313" key="2">
    <source>
        <dbReference type="WBParaSite" id="ES5_v2.g25804.t1"/>
    </source>
</evidence>